<feature type="domain" description="FAD-binding" evidence="3">
    <location>
        <begin position="297"/>
        <end position="362"/>
    </location>
</feature>
<evidence type="ECO:0000256" key="1">
    <source>
        <dbReference type="ARBA" id="ARBA00023002"/>
    </source>
</evidence>
<evidence type="ECO:0000256" key="2">
    <source>
        <dbReference type="ARBA" id="ARBA00023033"/>
    </source>
</evidence>
<protein>
    <submittedName>
        <fullName evidence="4">2-polyprenyl-6-methoxyphenol hydroxylase-like FAD-dependent oxidoreductase</fullName>
    </submittedName>
</protein>
<proteinExistence type="predicted"/>
<sequence length="412" mass="45186">MNDLLGESEVTIVGAGIAGLALAIHLHRRGIICRIYEQAPELRELGVGITILPHAMRELAELGLQDLLLKEGIETADSRFFNRFGQLIYGEPRGLAAGYAHPEVGVRRAKVHSALLAIVRKEIGPEAVVTDRRLVSLEQTSSGTTLSFVTAAGTLAPTVQAQLVIGCDGVNSNVRRQFYPEEKLAFAGINTWRGITRFPAILGGRTYLRIGSIRTGKMVIYPIADDIDGSGLQLINWVAEIQDDEMKMNDWNKAGDPAALMPLFGNWKFDWLDVRSLITNADTILEYPMVDKDPIDLWSFDNLTLAGDAAHPMYPRGSNGAAQALIDARVLAECLREVGTSPEALQRYESQRRPATSAVVRANRAAPPDIINIRVEELTGDRPFSNIDDVISQEELRNLSDSYKIIAGFAKA</sequence>
<dbReference type="Proteomes" id="UP000562395">
    <property type="component" value="Unassembled WGS sequence"/>
</dbReference>
<dbReference type="SUPFAM" id="SSF51905">
    <property type="entry name" value="FAD/NAD(P)-binding domain"/>
    <property type="match status" value="1"/>
</dbReference>
<evidence type="ECO:0000259" key="3">
    <source>
        <dbReference type="Pfam" id="PF01494"/>
    </source>
</evidence>
<keyword evidence="1" id="KW-0560">Oxidoreductase</keyword>
<feature type="domain" description="FAD-binding" evidence="3">
    <location>
        <begin position="8"/>
        <end position="178"/>
    </location>
</feature>
<dbReference type="InterPro" id="IPR050493">
    <property type="entry name" value="FAD-dep_Monooxygenase_BioMet"/>
</dbReference>
<keyword evidence="2" id="KW-0503">Monooxygenase</keyword>
<dbReference type="Gene3D" id="3.50.50.60">
    <property type="entry name" value="FAD/NAD(P)-binding domain"/>
    <property type="match status" value="1"/>
</dbReference>
<dbReference type="InterPro" id="IPR036188">
    <property type="entry name" value="FAD/NAD-bd_sf"/>
</dbReference>
<gene>
    <name evidence="4" type="ORF">GGQ88_003641</name>
</gene>
<dbReference type="SUPFAM" id="SSF54373">
    <property type="entry name" value="FAD-linked reductases, C-terminal domain"/>
    <property type="match status" value="1"/>
</dbReference>
<dbReference type="PANTHER" id="PTHR13789:SF268">
    <property type="entry name" value="5-METHYLPHENAZINE-1-CARBOXYLATE 1-MONOOXYGENASE"/>
    <property type="match status" value="1"/>
</dbReference>
<organism evidence="4 5">
    <name type="scientific">Novosphingobium hassiacum</name>
    <dbReference type="NCBI Taxonomy" id="173676"/>
    <lineage>
        <taxon>Bacteria</taxon>
        <taxon>Pseudomonadati</taxon>
        <taxon>Pseudomonadota</taxon>
        <taxon>Alphaproteobacteria</taxon>
        <taxon>Sphingomonadales</taxon>
        <taxon>Sphingomonadaceae</taxon>
        <taxon>Novosphingobium</taxon>
    </lineage>
</organism>
<dbReference type="PANTHER" id="PTHR13789">
    <property type="entry name" value="MONOOXYGENASE"/>
    <property type="match status" value="1"/>
</dbReference>
<dbReference type="PRINTS" id="PR00420">
    <property type="entry name" value="RNGMNOXGNASE"/>
</dbReference>
<dbReference type="GO" id="GO:0071949">
    <property type="term" value="F:FAD binding"/>
    <property type="evidence" value="ECO:0007669"/>
    <property type="project" value="InterPro"/>
</dbReference>
<keyword evidence="5" id="KW-1185">Reference proteome</keyword>
<dbReference type="RefSeq" id="WP_183614836.1">
    <property type="nucleotide sequence ID" value="NZ_JACICY010000012.1"/>
</dbReference>
<name>A0A7W5ZYH3_9SPHN</name>
<dbReference type="Pfam" id="PF01494">
    <property type="entry name" value="FAD_binding_3"/>
    <property type="match status" value="2"/>
</dbReference>
<reference evidence="4 5" key="1">
    <citation type="submission" date="2020-08" db="EMBL/GenBank/DDBJ databases">
        <title>Genomic Encyclopedia of Type Strains, Phase IV (KMG-IV): sequencing the most valuable type-strain genomes for metagenomic binning, comparative biology and taxonomic classification.</title>
        <authorList>
            <person name="Goeker M."/>
        </authorList>
    </citation>
    <scope>NUCLEOTIDE SEQUENCE [LARGE SCALE GENOMIC DNA]</scope>
    <source>
        <strain evidence="4 5">DSM 14552</strain>
    </source>
</reference>
<evidence type="ECO:0000313" key="5">
    <source>
        <dbReference type="Proteomes" id="UP000562395"/>
    </source>
</evidence>
<evidence type="ECO:0000313" key="4">
    <source>
        <dbReference type="EMBL" id="MBB3862341.1"/>
    </source>
</evidence>
<dbReference type="Gene3D" id="3.30.9.30">
    <property type="match status" value="1"/>
</dbReference>
<comment type="caution">
    <text evidence="4">The sequence shown here is derived from an EMBL/GenBank/DDBJ whole genome shotgun (WGS) entry which is preliminary data.</text>
</comment>
<dbReference type="AlphaFoldDB" id="A0A7W5ZYH3"/>
<dbReference type="NCBIfam" id="NF005720">
    <property type="entry name" value="PRK07538.1"/>
    <property type="match status" value="1"/>
</dbReference>
<dbReference type="InterPro" id="IPR002938">
    <property type="entry name" value="FAD-bd"/>
</dbReference>
<dbReference type="GO" id="GO:0004497">
    <property type="term" value="F:monooxygenase activity"/>
    <property type="evidence" value="ECO:0007669"/>
    <property type="project" value="UniProtKB-KW"/>
</dbReference>
<accession>A0A7W5ZYH3</accession>
<dbReference type="EMBL" id="JACICY010000012">
    <property type="protein sequence ID" value="MBB3862341.1"/>
    <property type="molecule type" value="Genomic_DNA"/>
</dbReference>